<dbReference type="SUPFAM" id="SSF101690">
    <property type="entry name" value="PAZ domain"/>
    <property type="match status" value="1"/>
</dbReference>
<dbReference type="InterPro" id="IPR003100">
    <property type="entry name" value="PAZ_dom"/>
</dbReference>
<dbReference type="FunFam" id="2.170.260.10:FF:000003">
    <property type="entry name" value="Piwi-like RNA-mediated gene silencing 2"/>
    <property type="match status" value="1"/>
</dbReference>
<dbReference type="AlphaFoldDB" id="G0QTT2"/>
<dbReference type="Proteomes" id="UP000008983">
    <property type="component" value="Unassembled WGS sequence"/>
</dbReference>
<evidence type="ECO:0000256" key="5">
    <source>
        <dbReference type="ARBA" id="ARBA00023158"/>
    </source>
</evidence>
<dbReference type="OrthoDB" id="445936at2759"/>
<dbReference type="Pfam" id="PF02171">
    <property type="entry name" value="Piwi"/>
    <property type="match status" value="1"/>
</dbReference>
<dbReference type="InterPro" id="IPR036397">
    <property type="entry name" value="RNaseH_sf"/>
</dbReference>
<evidence type="ECO:0000313" key="9">
    <source>
        <dbReference type="EMBL" id="EGR31382.1"/>
    </source>
</evidence>
<accession>G0QTT2</accession>
<proteinExistence type="inferred from homology"/>
<dbReference type="Gene3D" id="3.40.50.2300">
    <property type="match status" value="1"/>
</dbReference>
<organism evidence="9 10">
    <name type="scientific">Ichthyophthirius multifiliis</name>
    <name type="common">White spot disease agent</name>
    <name type="synonym">Ich</name>
    <dbReference type="NCBI Taxonomy" id="5932"/>
    <lineage>
        <taxon>Eukaryota</taxon>
        <taxon>Sar</taxon>
        <taxon>Alveolata</taxon>
        <taxon>Ciliophora</taxon>
        <taxon>Intramacronucleata</taxon>
        <taxon>Oligohymenophorea</taxon>
        <taxon>Hymenostomatida</taxon>
        <taxon>Ophryoglenina</taxon>
        <taxon>Ichthyophthirius</taxon>
    </lineage>
</organism>
<dbReference type="Gene3D" id="3.30.420.10">
    <property type="entry name" value="Ribonuclease H-like superfamily/Ribonuclease H"/>
    <property type="match status" value="1"/>
</dbReference>
<keyword evidence="5" id="KW-0943">RNA-mediated gene silencing</keyword>
<sequence length="791" mass="91803">MTSRPKKSGAKVGIPKKLISNCYPIEQLKKTINSQDLVCFQYDVQFIPEIEADNRDLRYKIFQCAKSQIEYLIGKFSFSGQSLYILKELNQENINKVNTIPNIKDNNTTYQLRLKLVQKFTFNEAEAMNEGSLVQKKSNRVIQLINIIIKDAMRQQLNFKEIGRNSKFFDTSQDYTINAFKILKGTTCSVQPSVSGLNLRVDYACRVLQTETALQVIMKIQRQGTDDFKNQIKQAFQDVSVITEYNNYQIYKIDEVDFNQSPQSLFYHKKNNTKISFENYYFQTYQIKIKDKKQPLLLSKRKRKQGDKVIIDDIYLIPELCFMTGMTDRQRSDKTLLKQLSQYTKLDPQKRQQESSNMVKKLAQPVKQSGILLNTQDPLVDSVQLFPPNIYFGKGILNPEKGNFDVRQPIKSPDCKFQDYIIIYQRNDQIQADNLFNCMKKVSGSYGIQIQEPIWFEMNSNDVNVWIKQLDDDFRKNGIPQFVISISQQSHTYNKLKDFLYNEVGLEHQNLKGSSLQKNQMSVVSKIVLQIASKLGYQLWTTEKPKEISKNTMIIGIETSIKNVFVGKKINNVVGIVASLNPEFSKFYNEVEMRQPGDTQLNNLTEVIKNSLLAYKNKNKELPVEIIIYRQEQGEGQIQGSLKFEIQAIQRSFEIINKQYQPKFAYFQVNKKITEKFYSFDQSNIIKNPNSGTIVASDQVVSKHFEFFLCAQNCNSGVCTPTKYLCLYNSLLFKEETFWQLTYWQCFNYYNWSGPVRIPGCMMYAGKLAKFTAEVLQGCAHENLNNSLYYL</sequence>
<dbReference type="GO" id="GO:0031047">
    <property type="term" value="P:regulatory ncRNA-mediated gene silencing"/>
    <property type="evidence" value="ECO:0007669"/>
    <property type="project" value="UniProtKB-KW"/>
</dbReference>
<comment type="similarity">
    <text evidence="6">Belongs to the argonaute family. Piwi subfamily.</text>
</comment>
<dbReference type="PANTHER" id="PTHR22891">
    <property type="entry name" value="EUKARYOTIC TRANSLATION INITIATION FACTOR 2C"/>
    <property type="match status" value="1"/>
</dbReference>
<dbReference type="PROSITE" id="PS50821">
    <property type="entry name" value="PAZ"/>
    <property type="match status" value="1"/>
</dbReference>
<dbReference type="InParanoid" id="G0QTT2"/>
<dbReference type="InterPro" id="IPR036085">
    <property type="entry name" value="PAZ_dom_sf"/>
</dbReference>
<dbReference type="GO" id="GO:0005737">
    <property type="term" value="C:cytoplasm"/>
    <property type="evidence" value="ECO:0007669"/>
    <property type="project" value="UniProtKB-SubCell"/>
</dbReference>
<dbReference type="SUPFAM" id="SSF53098">
    <property type="entry name" value="Ribonuclease H-like"/>
    <property type="match status" value="1"/>
</dbReference>
<evidence type="ECO:0000313" key="10">
    <source>
        <dbReference type="Proteomes" id="UP000008983"/>
    </source>
</evidence>
<evidence type="ECO:0000256" key="2">
    <source>
        <dbReference type="ARBA" id="ARBA00022473"/>
    </source>
</evidence>
<evidence type="ECO:0000256" key="6">
    <source>
        <dbReference type="ARBA" id="ARBA00038291"/>
    </source>
</evidence>
<dbReference type="Gene3D" id="2.170.260.10">
    <property type="entry name" value="paz domain"/>
    <property type="match status" value="1"/>
</dbReference>
<dbReference type="eggNOG" id="KOG1042">
    <property type="taxonomic scope" value="Eukaryota"/>
</dbReference>
<dbReference type="EMBL" id="GL983872">
    <property type="protein sequence ID" value="EGR31382.1"/>
    <property type="molecule type" value="Genomic_DNA"/>
</dbReference>
<feature type="domain" description="Piwi" evidence="8">
    <location>
        <begin position="479"/>
        <end position="777"/>
    </location>
</feature>
<keyword evidence="2" id="KW-0217">Developmental protein</keyword>
<evidence type="ECO:0000259" key="7">
    <source>
        <dbReference type="PROSITE" id="PS50821"/>
    </source>
</evidence>
<gene>
    <name evidence="9" type="ORF">IMG5_111170</name>
</gene>
<evidence type="ECO:0000256" key="1">
    <source>
        <dbReference type="ARBA" id="ARBA00004496"/>
    </source>
</evidence>
<dbReference type="PROSITE" id="PS50822">
    <property type="entry name" value="PIWI"/>
    <property type="match status" value="1"/>
</dbReference>
<name>G0QTT2_ICHMU</name>
<dbReference type="CDD" id="cd04658">
    <property type="entry name" value="Piwi_piwi-like_Euk"/>
    <property type="match status" value="1"/>
</dbReference>
<evidence type="ECO:0000256" key="4">
    <source>
        <dbReference type="ARBA" id="ARBA00022884"/>
    </source>
</evidence>
<dbReference type="SMART" id="SM00949">
    <property type="entry name" value="PAZ"/>
    <property type="match status" value="1"/>
</dbReference>
<dbReference type="OMA" id="CILNTAN"/>
<dbReference type="GO" id="GO:0003723">
    <property type="term" value="F:RNA binding"/>
    <property type="evidence" value="ECO:0007669"/>
    <property type="project" value="UniProtKB-KW"/>
</dbReference>
<feature type="domain" description="PAZ" evidence="7">
    <location>
        <begin position="212"/>
        <end position="325"/>
    </location>
</feature>
<dbReference type="InterPro" id="IPR003165">
    <property type="entry name" value="Piwi"/>
</dbReference>
<keyword evidence="10" id="KW-1185">Reference proteome</keyword>
<protein>
    <submittedName>
        <fullName evidence="9">PIWI domain protein</fullName>
    </submittedName>
</protein>
<comment type="subcellular location">
    <subcellularLocation>
        <location evidence="1">Cytoplasm</location>
    </subcellularLocation>
</comment>
<dbReference type="STRING" id="857967.G0QTT2"/>
<evidence type="ECO:0000256" key="3">
    <source>
        <dbReference type="ARBA" id="ARBA00022490"/>
    </source>
</evidence>
<keyword evidence="4" id="KW-0694">RNA-binding</keyword>
<reference evidence="9 10" key="1">
    <citation type="submission" date="2011-07" db="EMBL/GenBank/DDBJ databases">
        <authorList>
            <person name="Coyne R."/>
            <person name="Brami D."/>
            <person name="Johnson J."/>
            <person name="Hostetler J."/>
            <person name="Hannick L."/>
            <person name="Clark T."/>
            <person name="Cassidy-Hanley D."/>
            <person name="Inman J."/>
        </authorList>
    </citation>
    <scope>NUCLEOTIDE SEQUENCE [LARGE SCALE GENOMIC DNA]</scope>
    <source>
        <strain evidence="9 10">G5</strain>
    </source>
</reference>
<dbReference type="SMART" id="SM00950">
    <property type="entry name" value="Piwi"/>
    <property type="match status" value="1"/>
</dbReference>
<keyword evidence="3" id="KW-0963">Cytoplasm</keyword>
<evidence type="ECO:0000259" key="8">
    <source>
        <dbReference type="PROSITE" id="PS50822"/>
    </source>
</evidence>
<dbReference type="Pfam" id="PF02170">
    <property type="entry name" value="PAZ"/>
    <property type="match status" value="1"/>
</dbReference>
<dbReference type="InterPro" id="IPR012337">
    <property type="entry name" value="RNaseH-like_sf"/>
</dbReference>
<dbReference type="GeneID" id="14907516"/>
<dbReference type="CDD" id="cd02845">
    <property type="entry name" value="PAZ_piwi_like"/>
    <property type="match status" value="1"/>
</dbReference>
<dbReference type="RefSeq" id="XP_004034868.1">
    <property type="nucleotide sequence ID" value="XM_004034820.1"/>
</dbReference>